<dbReference type="CDD" id="cd00833">
    <property type="entry name" value="PKS"/>
    <property type="match status" value="1"/>
</dbReference>
<dbReference type="InterPro" id="IPR020841">
    <property type="entry name" value="PKS_Beta-ketoAc_synthase_dom"/>
</dbReference>
<dbReference type="GO" id="GO:0008168">
    <property type="term" value="F:methyltransferase activity"/>
    <property type="evidence" value="ECO:0007669"/>
    <property type="project" value="UniProtKB-KW"/>
</dbReference>
<dbReference type="GO" id="GO:0044550">
    <property type="term" value="P:secondary metabolite biosynthetic process"/>
    <property type="evidence" value="ECO:0007669"/>
    <property type="project" value="TreeGrafter"/>
</dbReference>
<dbReference type="OrthoDB" id="329835at2759"/>
<dbReference type="HOGENOM" id="CLU_000022_31_4_1"/>
<dbReference type="SUPFAM" id="SSF51735">
    <property type="entry name" value="NAD(P)-binding Rossmann-fold domains"/>
    <property type="match status" value="1"/>
</dbReference>
<dbReference type="Gene3D" id="3.40.50.720">
    <property type="entry name" value="NAD(P)-binding Rossmann-like Domain"/>
    <property type="match status" value="2"/>
</dbReference>
<dbReference type="InterPro" id="IPR036736">
    <property type="entry name" value="ACP-like_sf"/>
</dbReference>
<feature type="region of interest" description="N-terminal hotdog fold" evidence="8">
    <location>
        <begin position="950"/>
        <end position="1084"/>
    </location>
</feature>
<name>A0A0A2K9F1_PENIT</name>
<dbReference type="SMART" id="SM00825">
    <property type="entry name" value="PKS_KS"/>
    <property type="match status" value="1"/>
</dbReference>
<keyword evidence="1" id="KW-0596">Phosphopantetheine</keyword>
<dbReference type="OMA" id="MWLDPQQ"/>
<dbReference type="PROSITE" id="PS50075">
    <property type="entry name" value="CARRIER"/>
    <property type="match status" value="1"/>
</dbReference>
<evidence type="ECO:0000256" key="6">
    <source>
        <dbReference type="ARBA" id="ARBA00023002"/>
    </source>
</evidence>
<keyword evidence="7" id="KW-0511">Multifunctional enzyme</keyword>
<evidence type="ECO:0000256" key="2">
    <source>
        <dbReference type="ARBA" id="ARBA00022553"/>
    </source>
</evidence>
<dbReference type="SMART" id="SM00826">
    <property type="entry name" value="PKS_DH"/>
    <property type="match status" value="1"/>
</dbReference>
<dbReference type="InterPro" id="IPR018201">
    <property type="entry name" value="Ketoacyl_synth_AS"/>
</dbReference>
<feature type="active site" description="Proton donor; for dehydratase activity" evidence="8">
    <location>
        <position position="1170"/>
    </location>
</feature>
<dbReference type="SMART" id="SM00827">
    <property type="entry name" value="PKS_AT"/>
    <property type="match status" value="1"/>
</dbReference>
<dbReference type="PANTHER" id="PTHR43775">
    <property type="entry name" value="FATTY ACID SYNTHASE"/>
    <property type="match status" value="1"/>
</dbReference>
<evidence type="ECO:0000256" key="3">
    <source>
        <dbReference type="ARBA" id="ARBA00022603"/>
    </source>
</evidence>
<reference evidence="13 14" key="1">
    <citation type="journal article" date="2015" name="Mol. Plant Microbe Interact.">
        <title>Genome, transcriptome, and functional analyses of Penicillium expansum provide new insights into secondary metabolism and pathogenicity.</title>
        <authorList>
            <person name="Ballester A.R."/>
            <person name="Marcet-Houben M."/>
            <person name="Levin E."/>
            <person name="Sela N."/>
            <person name="Selma-Lazaro C."/>
            <person name="Carmona L."/>
            <person name="Wisniewski M."/>
            <person name="Droby S."/>
            <person name="Gonzalez-Candelas L."/>
            <person name="Gabaldon T."/>
        </authorList>
    </citation>
    <scope>NUCLEOTIDE SEQUENCE [LARGE SCALE GENOMIC DNA]</scope>
    <source>
        <strain evidence="13 14">PHI-1</strain>
    </source>
</reference>
<dbReference type="Pfam" id="PF00109">
    <property type="entry name" value="ketoacyl-synt"/>
    <property type="match status" value="1"/>
</dbReference>
<protein>
    <submittedName>
        <fullName evidence="13">Acyl transferase/acyl hydrolase/lysophospholipase</fullName>
    </submittedName>
</protein>
<dbReference type="Proteomes" id="UP000030104">
    <property type="component" value="Unassembled WGS sequence"/>
</dbReference>
<dbReference type="GO" id="GO:0006633">
    <property type="term" value="P:fatty acid biosynthetic process"/>
    <property type="evidence" value="ECO:0007669"/>
    <property type="project" value="InterPro"/>
</dbReference>
<dbReference type="Gene3D" id="3.40.366.10">
    <property type="entry name" value="Malonyl-Coenzyme A Acyl Carrier Protein, domain 2"/>
    <property type="match status" value="1"/>
</dbReference>
<dbReference type="SUPFAM" id="SSF53901">
    <property type="entry name" value="Thiolase-like"/>
    <property type="match status" value="1"/>
</dbReference>
<dbReference type="InterPro" id="IPR049552">
    <property type="entry name" value="PKS_DH_N"/>
</dbReference>
<dbReference type="InterPro" id="IPR016039">
    <property type="entry name" value="Thiolase-like"/>
</dbReference>
<proteinExistence type="predicted"/>
<dbReference type="GO" id="GO:0016491">
    <property type="term" value="F:oxidoreductase activity"/>
    <property type="evidence" value="ECO:0007669"/>
    <property type="project" value="UniProtKB-KW"/>
</dbReference>
<dbReference type="STRING" id="40296.A0A0A2K9F1"/>
<evidence type="ECO:0000259" key="10">
    <source>
        <dbReference type="PROSITE" id="PS50075"/>
    </source>
</evidence>
<keyword evidence="2" id="KW-0597">Phosphoprotein</keyword>
<dbReference type="PROSITE" id="PS00012">
    <property type="entry name" value="PHOSPHOPANTETHEINE"/>
    <property type="match status" value="1"/>
</dbReference>
<comment type="caution">
    <text evidence="13">The sequence shown here is derived from an EMBL/GenBank/DDBJ whole genome shotgun (WGS) entry which is preliminary data.</text>
</comment>
<dbReference type="GO" id="GO:0004315">
    <property type="term" value="F:3-oxoacyl-[acyl-carrier-protein] synthase activity"/>
    <property type="evidence" value="ECO:0007669"/>
    <property type="project" value="InterPro"/>
</dbReference>
<sequence length="2349" mass="255186">MPHRTYSPPGDDPMLEPIAICGMACHLPGAVDSPSSLWEMLVKKGSGQTPKVPESRFNIDAHFHSNLERPGSFNVLGGYFLDGRPEDFDPTAFNMTPIEAQWLDPQQRKILEVTYECLENAGMSLDSVAGSNTAVFVGSFTSDYQQMSIRDPDFRHNYAATGVDPGIISNRVGNTFNLKGPSFTINTACSSSIYAIHNASNALRARDCDAAIVGGVNLILTVDQHMNTAKLGILSPTSTCHTFDASADGYGRAEGAGALYLKRLRDAIRDGDPVRGVIRGTAVNTNGKVEGMGITHPSGEGQESVVRTAYEKAGLHPNLTAYAELHGTGTPVGDPIEVKAIASAMNDTRSPEKPLILGAIKPNIGHSEAASGIFAVMKAAMMTEAGVVPGVAHFQRLNPANAAVHEEEWNVKVNADTSPWPEDFDIRRASVSSFGYGGTNGHVIVESVETLYPWYQHAHPKRDAPYTRSYSRPFLLCFSAHDKATLSRNVSAITKVAGDYYLTDLAYTLNLNRTRWGHRGFAIAREDQAPTVFDSSALQSGVAFPTVPETGFLFTGQGAQWAGMGQTALREFSSFLRTVQKLDYVLARLDPPPSFSLGTILFGDLETISKTINEAEVAQPLCTAVQIALVDLFAEWNITPSVSVGHSSGEIAAAYAAGLISAPEAMLAAYCRGRSVKDHSAHGSMLAVGLGAEEVAEYLSSYAPEELCIACENSPSSVTLSGLAAHVNHIKGQLDAAKVFARELKTGRAYHSPHMTSVGAAYDQLLPRALARLDQDDLSWRRPRTPMISSVTGRVIDVVTDSLAPSYWSENLRSRVLFNTAVQVLGLNPAFKGVKSVVEIGPHSALSGPFKQICIANKFDQHRYVPSLVRNKDDVDQLLSVAGALFIANYPVDLEAVNSVEDSKNDLSFRKPKSHRLLVDLPPYQWNYEKRYWAEPRASAEQRSLTHPRHDLLGSKISGLSSHSRVWRNVLRDRDIPWLKDHALGGTTIFPAAGHMSLAVEALRQISETERLPFEDVLLRDVDISTALAVPDTDSGVEVQLRLELLPQQVSDISTWYSFSVESLSEGDWVSHCRGRISSSHKSWLGTKNDNNAPQPSPVDSARLTQRVPGKRWYEAFHRVGFNYGPTFQQLGQVRTDRRYHEAEGEVMVLEHSGVMQDESRYVIHPSTIDACLQLIIISIHGGKHKEMPWGVVPIRLEEVTLRFPSGDEGSHGSAVAWTDGFEGRYFNTHTQLVGKSGKLLVDIKSMRCVAYEAAIPADASHNSADPAPFSTLSWKPDILTLSPSSYSQLWPGDATEAQKLGTVVELINHRQPITAVLLCGQPTRKIIDAVSSVIPRSTTFVVTSLGGSKAENNDDDRVITKPLPENPQDWNEAVGGPYELVLADESVLHRQDALKSLVKEGGWLIHSVPGDWYTINGVVEEATLHSIIDLAFVDPERGARHIKLISTDPNLVAMPDNHALDITVLRDAGQGEDESLIARLAEAGHAVQSKTLDKFDHQVPNGAVLINDSTGSLLNSLNDRSFEVLKSLFGASLPIVWFTKGVRQGASVHGGRVQGFLRVIRSEQAAARIVLLDADEVEDVSDAIVGALRDVPTKDSGKDTEFWLHQGMLHTCRVRPNTLLNVEWAPSFSSPAQTKPLPEGVRLNSTLVDGQLTFTHEQDQPSELYADEIYIQVTAAELQAVPSSPIVVAGTVLRHGSSVNESLVGQQVITFATEQFPTIVRTAIYTPLDTAVDNLASLVANVSALCKVVNACLTTARIRNGDRILALPGPTTTLHTLVRVAKALRWDLRLVAGSRSEQHEYITELNVDSDKIFLSTDWKAISANLRSEKGRSIIVAHDFSALSQEVWRHVPSLALFVLNEASLGSAPDALPFTRGASFVSTNIKTSDSAAASDLLKQALNLLKDHTELAGNLATVHDISDVGQVNELVRDLPADKIGVSYYCYNESQVKIKPEPQRLTFSSDASYLLVGCLGGLGRSLTQFMMERGARNFAFISRSGTDKPEAAHIVNLLTTAGASVQVFRADAASEPDVARIVQEVSAERPIRGVVHAAMVLRDGVFEKMDHQSFEAAIDPKVRGALSLSKALQGVNLDFFVMTSSISATLGNPGQSNYSAANSFLDTLAWQHRLQNRAGVSLVLPMVLDVGVVSENAAIETSLLRKGMYGIDEHEMLRGFEVAMSRPVAHDEATLNEIGDTQIIMGLEPAELAKVVHSDQTVDAYWYQDARFSHLRAVVEAISQASSPSTKSGAGGLASLLRSVASGSPDDIIALVAQYIAKRVGSILLISAEDFELNGPSIASYGLDSMIGAEMRNWLFKEFGLEYSFQKLLSPSLTFNGLADVVAKQLGVLAED</sequence>
<dbReference type="InterPro" id="IPR036291">
    <property type="entry name" value="NAD(P)-bd_dom_sf"/>
</dbReference>
<dbReference type="Pfam" id="PF02801">
    <property type="entry name" value="Ketoacyl-synt_C"/>
    <property type="match status" value="1"/>
</dbReference>
<dbReference type="GO" id="GO:1901336">
    <property type="term" value="P:lactone biosynthetic process"/>
    <property type="evidence" value="ECO:0007669"/>
    <property type="project" value="UniProtKB-ARBA"/>
</dbReference>
<dbReference type="InterPro" id="IPR006162">
    <property type="entry name" value="Ppantetheine_attach_site"/>
</dbReference>
<dbReference type="InterPro" id="IPR001227">
    <property type="entry name" value="Ac_transferase_dom_sf"/>
</dbReference>
<dbReference type="Pfam" id="PF14765">
    <property type="entry name" value="PS-DH"/>
    <property type="match status" value="1"/>
</dbReference>
<feature type="region of interest" description="C-terminal hotdog fold" evidence="8">
    <location>
        <begin position="1104"/>
        <end position="1258"/>
    </location>
</feature>
<dbReference type="Pfam" id="PF21089">
    <property type="entry name" value="PKS_DH_N"/>
    <property type="match status" value="1"/>
</dbReference>
<dbReference type="PROSITE" id="PS00606">
    <property type="entry name" value="KS3_1"/>
    <property type="match status" value="1"/>
</dbReference>
<evidence type="ECO:0000259" key="11">
    <source>
        <dbReference type="PROSITE" id="PS52004"/>
    </source>
</evidence>
<dbReference type="Pfam" id="PF16197">
    <property type="entry name" value="KAsynt_C_assoc"/>
    <property type="match status" value="1"/>
</dbReference>
<dbReference type="InterPro" id="IPR020807">
    <property type="entry name" value="PKS_DH"/>
</dbReference>
<dbReference type="GO" id="GO:0004312">
    <property type="term" value="F:fatty acid synthase activity"/>
    <property type="evidence" value="ECO:0007669"/>
    <property type="project" value="TreeGrafter"/>
</dbReference>
<dbReference type="InterPro" id="IPR014043">
    <property type="entry name" value="Acyl_transferase_dom"/>
</dbReference>
<evidence type="ECO:0000256" key="1">
    <source>
        <dbReference type="ARBA" id="ARBA00022450"/>
    </source>
</evidence>
<evidence type="ECO:0000259" key="12">
    <source>
        <dbReference type="PROSITE" id="PS52019"/>
    </source>
</evidence>
<dbReference type="InterPro" id="IPR049900">
    <property type="entry name" value="PKS_mFAS_DH"/>
</dbReference>
<dbReference type="InterPro" id="IPR057326">
    <property type="entry name" value="KR_dom"/>
</dbReference>
<keyword evidence="5" id="KW-0521">NADP</keyword>
<dbReference type="GO" id="GO:0016787">
    <property type="term" value="F:hydrolase activity"/>
    <property type="evidence" value="ECO:0007669"/>
    <property type="project" value="UniProtKB-KW"/>
</dbReference>
<organism evidence="13 14">
    <name type="scientific">Penicillium italicum</name>
    <name type="common">Blue mold</name>
    <dbReference type="NCBI Taxonomy" id="40296"/>
    <lineage>
        <taxon>Eukaryota</taxon>
        <taxon>Fungi</taxon>
        <taxon>Dikarya</taxon>
        <taxon>Ascomycota</taxon>
        <taxon>Pezizomycotina</taxon>
        <taxon>Eurotiomycetes</taxon>
        <taxon>Eurotiomycetidae</taxon>
        <taxon>Eurotiales</taxon>
        <taxon>Aspergillaceae</taxon>
        <taxon>Penicillium</taxon>
    </lineage>
</organism>
<keyword evidence="6" id="KW-0560">Oxidoreductase</keyword>
<gene>
    <name evidence="13" type="ORF">PITC_023140</name>
</gene>
<evidence type="ECO:0000256" key="8">
    <source>
        <dbReference type="PROSITE-ProRule" id="PRU01363"/>
    </source>
</evidence>
<dbReference type="InterPro" id="IPR016035">
    <property type="entry name" value="Acyl_Trfase/lysoPLipase"/>
</dbReference>
<evidence type="ECO:0000256" key="7">
    <source>
        <dbReference type="ARBA" id="ARBA00023268"/>
    </source>
</evidence>
<dbReference type="PhylomeDB" id="A0A0A2K9F1"/>
<dbReference type="SUPFAM" id="SSF52151">
    <property type="entry name" value="FabD/lysophospholipase-like"/>
    <property type="match status" value="1"/>
</dbReference>
<dbReference type="Gene3D" id="3.30.70.3290">
    <property type="match status" value="1"/>
</dbReference>
<dbReference type="EMBL" id="JQGA01001582">
    <property type="protein sequence ID" value="KGO64467.1"/>
    <property type="molecule type" value="Genomic_DNA"/>
</dbReference>
<keyword evidence="14" id="KW-1185">Reference proteome</keyword>
<feature type="domain" description="Ketosynthase family 3 (KS3)" evidence="11">
    <location>
        <begin position="15"/>
        <end position="447"/>
    </location>
</feature>
<dbReference type="SUPFAM" id="SSF47336">
    <property type="entry name" value="ACP-like"/>
    <property type="match status" value="1"/>
</dbReference>
<dbReference type="GO" id="GO:0032259">
    <property type="term" value="P:methylation"/>
    <property type="evidence" value="ECO:0007669"/>
    <property type="project" value="UniProtKB-KW"/>
</dbReference>
<dbReference type="InterPro" id="IPR009081">
    <property type="entry name" value="PP-bd_ACP"/>
</dbReference>
<dbReference type="InterPro" id="IPR049551">
    <property type="entry name" value="PKS_DH_C"/>
</dbReference>
<dbReference type="Pfam" id="PF08659">
    <property type="entry name" value="KR"/>
    <property type="match status" value="1"/>
</dbReference>
<keyword evidence="13" id="KW-0378">Hydrolase</keyword>
<keyword evidence="4 13" id="KW-0808">Transferase</keyword>
<dbReference type="InterPro" id="IPR042104">
    <property type="entry name" value="PKS_dehydratase_sf"/>
</dbReference>
<dbReference type="PROSITE" id="PS52019">
    <property type="entry name" value="PKS_MFAS_DH"/>
    <property type="match status" value="1"/>
</dbReference>
<dbReference type="InterPro" id="IPR013968">
    <property type="entry name" value="PKS_KR"/>
</dbReference>
<dbReference type="InterPro" id="IPR050091">
    <property type="entry name" value="PKS_NRPS_Biosynth_Enz"/>
</dbReference>
<evidence type="ECO:0000256" key="5">
    <source>
        <dbReference type="ARBA" id="ARBA00022857"/>
    </source>
</evidence>
<dbReference type="PROSITE" id="PS52004">
    <property type="entry name" value="KS3_2"/>
    <property type="match status" value="1"/>
</dbReference>
<evidence type="ECO:0000313" key="14">
    <source>
        <dbReference type="Proteomes" id="UP000030104"/>
    </source>
</evidence>
<feature type="active site" description="Proton acceptor; for dehydratase activity" evidence="8">
    <location>
        <position position="982"/>
    </location>
</feature>
<dbReference type="PANTHER" id="PTHR43775:SF50">
    <property type="entry name" value="HIGHLY REDUCING POLYKETIDE SYNTHASE SRDA"/>
    <property type="match status" value="1"/>
</dbReference>
<dbReference type="InterPro" id="IPR014031">
    <property type="entry name" value="Ketoacyl_synth_C"/>
</dbReference>
<feature type="compositionally biased region" description="Polar residues" evidence="9">
    <location>
        <begin position="1083"/>
        <end position="1094"/>
    </location>
</feature>
<dbReference type="Pfam" id="PF00698">
    <property type="entry name" value="Acyl_transf_1"/>
    <property type="match status" value="1"/>
</dbReference>
<dbReference type="InterPro" id="IPR014030">
    <property type="entry name" value="Ketoacyl_synth_N"/>
</dbReference>
<evidence type="ECO:0000256" key="4">
    <source>
        <dbReference type="ARBA" id="ARBA00022679"/>
    </source>
</evidence>
<dbReference type="Gene3D" id="3.40.47.10">
    <property type="match status" value="1"/>
</dbReference>
<dbReference type="SMART" id="SM00822">
    <property type="entry name" value="PKS_KR"/>
    <property type="match status" value="1"/>
</dbReference>
<dbReference type="InterPro" id="IPR016036">
    <property type="entry name" value="Malonyl_transacylase_ACP-bd"/>
</dbReference>
<feature type="domain" description="Carrier" evidence="10">
    <location>
        <begin position="2264"/>
        <end position="2343"/>
    </location>
</feature>
<evidence type="ECO:0000313" key="13">
    <source>
        <dbReference type="EMBL" id="KGO64467.1"/>
    </source>
</evidence>
<feature type="region of interest" description="Disordered" evidence="9">
    <location>
        <begin position="1083"/>
        <end position="1104"/>
    </location>
</feature>
<keyword evidence="3" id="KW-0489">Methyltransferase</keyword>
<accession>A0A0A2K9F1</accession>
<evidence type="ECO:0000256" key="9">
    <source>
        <dbReference type="SAM" id="MobiDB-lite"/>
    </source>
</evidence>
<feature type="domain" description="PKS/mFAS DH" evidence="12">
    <location>
        <begin position="950"/>
        <end position="1258"/>
    </location>
</feature>
<dbReference type="Gene3D" id="3.10.129.110">
    <property type="entry name" value="Polyketide synthase dehydratase"/>
    <property type="match status" value="1"/>
</dbReference>
<dbReference type="SUPFAM" id="SSF55048">
    <property type="entry name" value="Probable ACP-binding domain of malonyl-CoA ACP transacylase"/>
    <property type="match status" value="1"/>
</dbReference>
<dbReference type="InterPro" id="IPR032821">
    <property type="entry name" value="PKS_assoc"/>
</dbReference>